<dbReference type="RefSeq" id="WP_148065991.1">
    <property type="nucleotide sequence ID" value="NZ_VRYZ01000011.1"/>
</dbReference>
<reference evidence="2 3" key="1">
    <citation type="submission" date="2019-08" db="EMBL/GenBank/DDBJ databases">
        <title>Parahaliea maris sp. nov., isolated from the surface seawater.</title>
        <authorList>
            <person name="Liu Y."/>
        </authorList>
    </citation>
    <scope>NUCLEOTIDE SEQUENCE [LARGE SCALE GENOMIC DNA]</scope>
    <source>
        <strain evidence="2 3">S2-26</strain>
    </source>
</reference>
<evidence type="ECO:0000313" key="3">
    <source>
        <dbReference type="Proteomes" id="UP000321933"/>
    </source>
</evidence>
<organism evidence="2 3">
    <name type="scientific">Parahaliea aestuarii</name>
    <dbReference type="NCBI Taxonomy" id="1852021"/>
    <lineage>
        <taxon>Bacteria</taxon>
        <taxon>Pseudomonadati</taxon>
        <taxon>Pseudomonadota</taxon>
        <taxon>Gammaproteobacteria</taxon>
        <taxon>Cellvibrionales</taxon>
        <taxon>Halieaceae</taxon>
        <taxon>Parahaliea</taxon>
    </lineage>
</organism>
<keyword evidence="3" id="KW-1185">Reference proteome</keyword>
<keyword evidence="1" id="KW-0812">Transmembrane</keyword>
<keyword evidence="1" id="KW-1133">Transmembrane helix</keyword>
<sequence>MGIITNARHSLYFYAYESIQEHGRVGDISTPIAPVALIDLFYICGALNVILKIAGLNFFYIIDGEFPTVYVMFFYFVLLGIEIYYFRKIDLHLLIEKFNRMKDSGRFSYRISAITYTFLGLTCMGSTFLLP</sequence>
<keyword evidence="1" id="KW-0472">Membrane</keyword>
<gene>
    <name evidence="2" type="ORF">FVW59_19120</name>
</gene>
<comment type="caution">
    <text evidence="2">The sequence shown here is derived from an EMBL/GenBank/DDBJ whole genome shotgun (WGS) entry which is preliminary data.</text>
</comment>
<accession>A0A5C8ZKS8</accession>
<feature type="transmembrane region" description="Helical" evidence="1">
    <location>
        <begin position="40"/>
        <end position="62"/>
    </location>
</feature>
<dbReference type="AlphaFoldDB" id="A0A5C8ZKS8"/>
<name>A0A5C8ZKS8_9GAMM</name>
<evidence type="ECO:0000313" key="2">
    <source>
        <dbReference type="EMBL" id="TXS89038.1"/>
    </source>
</evidence>
<feature type="transmembrane region" description="Helical" evidence="1">
    <location>
        <begin position="107"/>
        <end position="130"/>
    </location>
</feature>
<evidence type="ECO:0000256" key="1">
    <source>
        <dbReference type="SAM" id="Phobius"/>
    </source>
</evidence>
<dbReference type="EMBL" id="VRYZ01000011">
    <property type="protein sequence ID" value="TXS89038.1"/>
    <property type="molecule type" value="Genomic_DNA"/>
</dbReference>
<proteinExistence type="predicted"/>
<feature type="transmembrane region" description="Helical" evidence="1">
    <location>
        <begin position="68"/>
        <end position="86"/>
    </location>
</feature>
<dbReference type="Proteomes" id="UP000321933">
    <property type="component" value="Unassembled WGS sequence"/>
</dbReference>
<protein>
    <submittedName>
        <fullName evidence="2">Uncharacterized protein</fullName>
    </submittedName>
</protein>